<dbReference type="Gene3D" id="3.90.226.10">
    <property type="entry name" value="2-enoyl-CoA Hydratase, Chain A, domain 1"/>
    <property type="match status" value="1"/>
</dbReference>
<dbReference type="GO" id="GO:0016787">
    <property type="term" value="F:hydrolase activity"/>
    <property type="evidence" value="ECO:0007669"/>
    <property type="project" value="UniProtKB-KW"/>
</dbReference>
<dbReference type="InterPro" id="IPR032259">
    <property type="entry name" value="HIBYL-CoA-H"/>
</dbReference>
<organism evidence="5 6">
    <name type="scientific">Luethyella okanaganae</name>
    <dbReference type="NCBI Taxonomy" id="69372"/>
    <lineage>
        <taxon>Bacteria</taxon>
        <taxon>Bacillati</taxon>
        <taxon>Actinomycetota</taxon>
        <taxon>Actinomycetes</taxon>
        <taxon>Micrococcales</taxon>
        <taxon>Microbacteriaceae</taxon>
        <taxon>Luethyella</taxon>
    </lineage>
</organism>
<evidence type="ECO:0000256" key="2">
    <source>
        <dbReference type="ARBA" id="ARBA00011915"/>
    </source>
</evidence>
<dbReference type="Pfam" id="PF16113">
    <property type="entry name" value="ECH_2"/>
    <property type="match status" value="1"/>
</dbReference>
<keyword evidence="3 5" id="KW-0378">Hydrolase</keyword>
<name>A0ABW1VHW4_9MICO</name>
<dbReference type="SUPFAM" id="SSF52096">
    <property type="entry name" value="ClpP/crotonase"/>
    <property type="match status" value="1"/>
</dbReference>
<dbReference type="EMBL" id="JBHSTP010000002">
    <property type="protein sequence ID" value="MFC6356438.1"/>
    <property type="molecule type" value="Genomic_DNA"/>
</dbReference>
<evidence type="ECO:0000259" key="4">
    <source>
        <dbReference type="Pfam" id="PF16113"/>
    </source>
</evidence>
<reference evidence="6" key="1">
    <citation type="journal article" date="2019" name="Int. J. Syst. Evol. Microbiol.">
        <title>The Global Catalogue of Microorganisms (GCM) 10K type strain sequencing project: providing services to taxonomists for standard genome sequencing and annotation.</title>
        <authorList>
            <consortium name="The Broad Institute Genomics Platform"/>
            <consortium name="The Broad Institute Genome Sequencing Center for Infectious Disease"/>
            <person name="Wu L."/>
            <person name="Ma J."/>
        </authorList>
    </citation>
    <scope>NUCLEOTIDE SEQUENCE [LARGE SCALE GENOMIC DNA]</scope>
    <source>
        <strain evidence="6">CCUG 43304</strain>
    </source>
</reference>
<dbReference type="PANTHER" id="PTHR43176:SF3">
    <property type="entry name" value="3-HYDROXYISOBUTYRYL-COA HYDROLASE, MITOCHONDRIAL"/>
    <property type="match status" value="1"/>
</dbReference>
<evidence type="ECO:0000313" key="6">
    <source>
        <dbReference type="Proteomes" id="UP001596306"/>
    </source>
</evidence>
<dbReference type="InterPro" id="IPR045004">
    <property type="entry name" value="ECH_dom"/>
</dbReference>
<gene>
    <name evidence="5" type="ORF">ACFQB0_09995</name>
</gene>
<dbReference type="PANTHER" id="PTHR43176">
    <property type="entry name" value="3-HYDROXYISOBUTYRYL-COA HYDROLASE-RELATED"/>
    <property type="match status" value="1"/>
</dbReference>
<proteinExistence type="predicted"/>
<keyword evidence="6" id="KW-1185">Reference proteome</keyword>
<dbReference type="Proteomes" id="UP001596306">
    <property type="component" value="Unassembled WGS sequence"/>
</dbReference>
<protein>
    <recommendedName>
        <fullName evidence="2">3-hydroxyisobutyryl-CoA hydrolase</fullName>
        <ecNumber evidence="2">3.1.2.4</ecNumber>
    </recommendedName>
</protein>
<sequence>MNRHVASAQVLSNVDDGVGHLTLNRPETLNALSYEMIGLLTDALAAWRGDSEVSVVVIDGAGDRGLCAGGDVRVLYENTIAGTNENSRLFFREEYRLNAMIAGYPKPVIAIMDGITMGGGIGIAGHASIRVVTERSRIAMPETRIGFCPDVGGTWLLSHAPGELGSYLGLNATTMGSADAILAGFADFFVPSERMAHLLQALAERADPGSPAEIVMLFDETPAAPASGLASRRAWIDACYSAGSVGEILARLRARPEADAHAAAAELEQLSPTALTVTLAALRAARAAPELQDALELEYRVCSWMIEQPDLREGIRAQVIDKDRSPAWTPATLAELPAGLAELALRHPMADTVF</sequence>
<dbReference type="RefSeq" id="WP_386730852.1">
    <property type="nucleotide sequence ID" value="NZ_JBHSTP010000002.1"/>
</dbReference>
<evidence type="ECO:0000313" key="5">
    <source>
        <dbReference type="EMBL" id="MFC6356438.1"/>
    </source>
</evidence>
<accession>A0ABW1VHW4</accession>
<dbReference type="InterPro" id="IPR029045">
    <property type="entry name" value="ClpP/crotonase-like_dom_sf"/>
</dbReference>
<feature type="domain" description="Enoyl-CoA hydratase/isomerase" evidence="4">
    <location>
        <begin position="18"/>
        <end position="338"/>
    </location>
</feature>
<comment type="caution">
    <text evidence="5">The sequence shown here is derived from an EMBL/GenBank/DDBJ whole genome shotgun (WGS) entry which is preliminary data.</text>
</comment>
<dbReference type="NCBIfam" id="NF004127">
    <property type="entry name" value="PRK05617.1"/>
    <property type="match status" value="1"/>
</dbReference>
<dbReference type="EC" id="3.1.2.4" evidence="2"/>
<evidence type="ECO:0000256" key="3">
    <source>
        <dbReference type="ARBA" id="ARBA00022801"/>
    </source>
</evidence>
<evidence type="ECO:0000256" key="1">
    <source>
        <dbReference type="ARBA" id="ARBA00001709"/>
    </source>
</evidence>
<dbReference type="CDD" id="cd06558">
    <property type="entry name" value="crotonase-like"/>
    <property type="match status" value="1"/>
</dbReference>
<comment type="catalytic activity">
    <reaction evidence="1">
        <text>3-hydroxy-2-methylpropanoyl-CoA + H2O = 3-hydroxy-2-methylpropanoate + CoA + H(+)</text>
        <dbReference type="Rhea" id="RHEA:20888"/>
        <dbReference type="ChEBI" id="CHEBI:11805"/>
        <dbReference type="ChEBI" id="CHEBI:15377"/>
        <dbReference type="ChEBI" id="CHEBI:15378"/>
        <dbReference type="ChEBI" id="CHEBI:57287"/>
        <dbReference type="ChEBI" id="CHEBI:57340"/>
        <dbReference type="EC" id="3.1.2.4"/>
    </reaction>
</comment>